<comment type="caution">
    <text evidence="1">The sequence shown here is derived from an EMBL/GenBank/DDBJ whole genome shotgun (WGS) entry which is preliminary data.</text>
</comment>
<organism evidence="1 2">
    <name type="scientific">Bacillus wiedmannii</name>
    <dbReference type="NCBI Taxonomy" id="1890302"/>
    <lineage>
        <taxon>Bacteria</taxon>
        <taxon>Bacillati</taxon>
        <taxon>Bacillota</taxon>
        <taxon>Bacilli</taxon>
        <taxon>Bacillales</taxon>
        <taxon>Bacillaceae</taxon>
        <taxon>Bacillus</taxon>
        <taxon>Bacillus cereus group</taxon>
    </lineage>
</organism>
<dbReference type="EMBL" id="NVGE01000012">
    <property type="protein sequence ID" value="PFZ31635.1"/>
    <property type="molecule type" value="Genomic_DNA"/>
</dbReference>
<accession>A0A2C4MGQ8</accession>
<evidence type="ECO:0008006" key="3">
    <source>
        <dbReference type="Google" id="ProtNLM"/>
    </source>
</evidence>
<dbReference type="Proteomes" id="UP000223311">
    <property type="component" value="Unassembled WGS sequence"/>
</dbReference>
<dbReference type="RefSeq" id="WP_048544613.1">
    <property type="nucleotide sequence ID" value="NZ_CABMIE010000041.1"/>
</dbReference>
<gene>
    <name evidence="1" type="ORF">COL66_12350</name>
</gene>
<dbReference type="PROSITE" id="PS51257">
    <property type="entry name" value="PROKAR_LIPOPROTEIN"/>
    <property type="match status" value="1"/>
</dbReference>
<dbReference type="AlphaFoldDB" id="A0A2C4MGQ8"/>
<name>A0A2C4MGQ8_9BACI</name>
<evidence type="ECO:0000313" key="2">
    <source>
        <dbReference type="Proteomes" id="UP000223311"/>
    </source>
</evidence>
<sequence>MGGNRSARKCGIIILVLFFILSACSSENNNTFKQADIEKGIVYELLSKNTNTNTEISYKIKMTNNTDYVIAQNNVMFSFPKSPTKSGQTTNPFKVLAKGNKLNVKPGDSVVLEVSFSPDFYSEFKNTEVTKANLYITGYIDKLADENHFDFIKSINLD</sequence>
<accession>A0A0J7EP39</accession>
<evidence type="ECO:0000313" key="1">
    <source>
        <dbReference type="EMBL" id="PFZ31635.1"/>
    </source>
</evidence>
<protein>
    <recommendedName>
        <fullName evidence="3">DUF4352 domain-containing protein</fullName>
    </recommendedName>
</protein>
<reference evidence="1 2" key="1">
    <citation type="submission" date="2017-09" db="EMBL/GenBank/DDBJ databases">
        <title>Large-scale bioinformatics analysis of Bacillus genomes uncovers conserved roles of natural products in bacterial physiology.</title>
        <authorList>
            <consortium name="Agbiome Team Llc"/>
            <person name="Bleich R.M."/>
            <person name="Grubbs K.J."/>
            <person name="Santa Maria K.C."/>
            <person name="Allen S.E."/>
            <person name="Farag S."/>
            <person name="Shank E.A."/>
            <person name="Bowers A."/>
        </authorList>
    </citation>
    <scope>NUCLEOTIDE SEQUENCE [LARGE SCALE GENOMIC DNA]</scope>
    <source>
        <strain evidence="1 2">AFS080080</strain>
    </source>
</reference>
<proteinExistence type="predicted"/>